<evidence type="ECO:0000313" key="4">
    <source>
        <dbReference type="Proteomes" id="UP001501536"/>
    </source>
</evidence>
<proteinExistence type="predicted"/>
<reference evidence="4" key="1">
    <citation type="journal article" date="2019" name="Int. J. Syst. Evol. Microbiol.">
        <title>The Global Catalogue of Microorganisms (GCM) 10K type strain sequencing project: providing services to taxonomists for standard genome sequencing and annotation.</title>
        <authorList>
            <consortium name="The Broad Institute Genomics Platform"/>
            <consortium name="The Broad Institute Genome Sequencing Center for Infectious Disease"/>
            <person name="Wu L."/>
            <person name="Ma J."/>
        </authorList>
    </citation>
    <scope>NUCLEOTIDE SEQUENCE [LARGE SCALE GENOMIC DNA]</scope>
    <source>
        <strain evidence="4">JCM 16961</strain>
    </source>
</reference>
<protein>
    <recommendedName>
        <fullName evidence="5">DUF4190 domain-containing protein</fullName>
    </recommendedName>
</protein>
<sequence>MSQNDDGRRPAWENPWDRPHHQGPTDPNAPSAWEQPGPVPGQPDPRTMPPGGDPRDGRPAPAAPGYGPGGPYGSGGGYGGGYPGPPGPPRATGLTITALVLGIVAVVVSVVPVVHFLAFVIGLAAVVLGIVGLARRQPRRGLSIAGIVTGVFALLFATLWTIASVALFGWVSDSMGETAEFRFEAIAEGPATATYTLTLEDVTTVPVGPESPWSEDVQANPLFGTITVESDEGSGRVGCRILDAEGTVVDEEFGSGPGASAECHVTDF</sequence>
<dbReference type="Gene3D" id="2.60.40.2880">
    <property type="entry name" value="MmpS1-5, C-terminal soluble domain"/>
    <property type="match status" value="1"/>
</dbReference>
<evidence type="ECO:0000313" key="3">
    <source>
        <dbReference type="EMBL" id="GAA3699689.1"/>
    </source>
</evidence>
<feature type="compositionally biased region" description="Pro residues" evidence="1">
    <location>
        <begin position="37"/>
        <end position="52"/>
    </location>
</feature>
<feature type="transmembrane region" description="Helical" evidence="2">
    <location>
        <begin position="146"/>
        <end position="171"/>
    </location>
</feature>
<accession>A0ABP7D514</accession>
<feature type="region of interest" description="Disordered" evidence="1">
    <location>
        <begin position="1"/>
        <end position="72"/>
    </location>
</feature>
<feature type="transmembrane region" description="Helical" evidence="2">
    <location>
        <begin position="91"/>
        <end position="110"/>
    </location>
</feature>
<evidence type="ECO:0008006" key="5">
    <source>
        <dbReference type="Google" id="ProtNLM"/>
    </source>
</evidence>
<gene>
    <name evidence="3" type="ORF">GCM10022377_10870</name>
</gene>
<dbReference type="Proteomes" id="UP001501536">
    <property type="component" value="Unassembled WGS sequence"/>
</dbReference>
<keyword evidence="2" id="KW-0812">Transmembrane</keyword>
<dbReference type="EMBL" id="BAABCJ010000001">
    <property type="protein sequence ID" value="GAA3699689.1"/>
    <property type="molecule type" value="Genomic_DNA"/>
</dbReference>
<evidence type="ECO:0000256" key="1">
    <source>
        <dbReference type="SAM" id="MobiDB-lite"/>
    </source>
</evidence>
<feature type="compositionally biased region" description="Basic and acidic residues" evidence="1">
    <location>
        <begin position="1"/>
        <end position="20"/>
    </location>
</feature>
<dbReference type="RefSeq" id="WP_344881031.1">
    <property type="nucleotide sequence ID" value="NZ_BAABCJ010000001.1"/>
</dbReference>
<keyword evidence="2" id="KW-0472">Membrane</keyword>
<keyword evidence="2" id="KW-1133">Transmembrane helix</keyword>
<comment type="caution">
    <text evidence="3">The sequence shown here is derived from an EMBL/GenBank/DDBJ whole genome shotgun (WGS) entry which is preliminary data.</text>
</comment>
<evidence type="ECO:0000256" key="2">
    <source>
        <dbReference type="SAM" id="Phobius"/>
    </source>
</evidence>
<organism evidence="3 4">
    <name type="scientific">Zhihengliuella alba</name>
    <dbReference type="NCBI Taxonomy" id="547018"/>
    <lineage>
        <taxon>Bacteria</taxon>
        <taxon>Bacillati</taxon>
        <taxon>Actinomycetota</taxon>
        <taxon>Actinomycetes</taxon>
        <taxon>Micrococcales</taxon>
        <taxon>Micrococcaceae</taxon>
        <taxon>Zhihengliuella</taxon>
    </lineage>
</organism>
<keyword evidence="4" id="KW-1185">Reference proteome</keyword>
<name>A0ABP7D514_9MICC</name>
<feature type="transmembrane region" description="Helical" evidence="2">
    <location>
        <begin position="116"/>
        <end position="134"/>
    </location>
</feature>
<dbReference type="InterPro" id="IPR038468">
    <property type="entry name" value="MmpS_C"/>
</dbReference>